<accession>A0A182QJV1</accession>
<sequence>MGTSWFVVTTPAVSARNLQYIFNGENPLHPIGTECIIIHPVQRTFPAKLATIPGRTRLPAFLGRSVRPVTNGNGHVPTHLEKVLVNETAQIKCDVSSNLTNDRILLVVWYKDNVPIYSVFWNATHPGLSKRETP</sequence>
<dbReference type="AlphaFoldDB" id="A0A182QJV1"/>
<dbReference type="Proteomes" id="UP000075886">
    <property type="component" value="Unassembled WGS sequence"/>
</dbReference>
<evidence type="ECO:0008006" key="3">
    <source>
        <dbReference type="Google" id="ProtNLM"/>
    </source>
</evidence>
<reference evidence="1" key="2">
    <citation type="submission" date="2020-05" db="UniProtKB">
        <authorList>
            <consortium name="EnsemblMetazoa"/>
        </authorList>
    </citation>
    <scope>IDENTIFICATION</scope>
    <source>
        <strain evidence="1">FAR1</strain>
    </source>
</reference>
<proteinExistence type="predicted"/>
<name>A0A182QJV1_9DIPT</name>
<organism evidence="1 2">
    <name type="scientific">Anopheles farauti</name>
    <dbReference type="NCBI Taxonomy" id="69004"/>
    <lineage>
        <taxon>Eukaryota</taxon>
        <taxon>Metazoa</taxon>
        <taxon>Ecdysozoa</taxon>
        <taxon>Arthropoda</taxon>
        <taxon>Hexapoda</taxon>
        <taxon>Insecta</taxon>
        <taxon>Pterygota</taxon>
        <taxon>Neoptera</taxon>
        <taxon>Endopterygota</taxon>
        <taxon>Diptera</taxon>
        <taxon>Nematocera</taxon>
        <taxon>Culicoidea</taxon>
        <taxon>Culicidae</taxon>
        <taxon>Anophelinae</taxon>
        <taxon>Anopheles</taxon>
    </lineage>
</organism>
<evidence type="ECO:0000313" key="1">
    <source>
        <dbReference type="EnsemblMetazoa" id="AFAF011718-PA"/>
    </source>
</evidence>
<dbReference type="VEuPathDB" id="VectorBase:AFAF011718"/>
<reference evidence="2" key="1">
    <citation type="submission" date="2014-01" db="EMBL/GenBank/DDBJ databases">
        <title>The Genome Sequence of Anopheles farauti FAR1 (V2).</title>
        <authorList>
            <consortium name="The Broad Institute Genomics Platform"/>
            <person name="Neafsey D.E."/>
            <person name="Besansky N."/>
            <person name="Howell P."/>
            <person name="Walton C."/>
            <person name="Young S.K."/>
            <person name="Zeng Q."/>
            <person name="Gargeya S."/>
            <person name="Fitzgerald M."/>
            <person name="Haas B."/>
            <person name="Abouelleil A."/>
            <person name="Allen A.W."/>
            <person name="Alvarado L."/>
            <person name="Arachchi H.M."/>
            <person name="Berlin A.M."/>
            <person name="Chapman S.B."/>
            <person name="Gainer-Dewar J."/>
            <person name="Goldberg J."/>
            <person name="Griggs A."/>
            <person name="Gujja S."/>
            <person name="Hansen M."/>
            <person name="Howarth C."/>
            <person name="Imamovic A."/>
            <person name="Ireland A."/>
            <person name="Larimer J."/>
            <person name="McCowan C."/>
            <person name="Murphy C."/>
            <person name="Pearson M."/>
            <person name="Poon T.W."/>
            <person name="Priest M."/>
            <person name="Roberts A."/>
            <person name="Saif S."/>
            <person name="Shea T."/>
            <person name="Sisk P."/>
            <person name="Sykes S."/>
            <person name="Wortman J."/>
            <person name="Nusbaum C."/>
            <person name="Birren B."/>
        </authorList>
    </citation>
    <scope>NUCLEOTIDE SEQUENCE [LARGE SCALE GENOMIC DNA]</scope>
    <source>
        <strain evidence="2">FAR1</strain>
    </source>
</reference>
<evidence type="ECO:0000313" key="2">
    <source>
        <dbReference type="Proteomes" id="UP000075886"/>
    </source>
</evidence>
<dbReference type="EnsemblMetazoa" id="AFAF011718-RA">
    <property type="protein sequence ID" value="AFAF011718-PA"/>
    <property type="gene ID" value="AFAF011718"/>
</dbReference>
<dbReference type="SUPFAM" id="SSF48726">
    <property type="entry name" value="Immunoglobulin"/>
    <property type="match status" value="1"/>
</dbReference>
<dbReference type="EMBL" id="AXCN02000183">
    <property type="status" value="NOT_ANNOTATED_CDS"/>
    <property type="molecule type" value="Genomic_DNA"/>
</dbReference>
<dbReference type="InterPro" id="IPR036179">
    <property type="entry name" value="Ig-like_dom_sf"/>
</dbReference>
<keyword evidence="2" id="KW-1185">Reference proteome</keyword>
<protein>
    <recommendedName>
        <fullName evidence="3">Ig-like domain-containing protein</fullName>
    </recommendedName>
</protein>
<dbReference type="STRING" id="69004.A0A182QJV1"/>